<comment type="similarity">
    <text evidence="4">Belongs to the cytochrome P450 family.</text>
</comment>
<keyword evidence="9 18" id="KW-0479">Metal-binding</keyword>
<evidence type="ECO:0000259" key="21">
    <source>
        <dbReference type="SMART" id="SM01311"/>
    </source>
</evidence>
<evidence type="ECO:0000313" key="22">
    <source>
        <dbReference type="EMBL" id="RAR05745.1"/>
    </source>
</evidence>
<keyword evidence="6 18" id="KW-0349">Heme</keyword>
<keyword evidence="15 19" id="KW-0804">Transcription</keyword>
<dbReference type="Gene3D" id="1.10.1320.10">
    <property type="entry name" value="DNA-directed RNA polymerase, N-terminal domain"/>
    <property type="match status" value="1"/>
</dbReference>
<evidence type="ECO:0000256" key="1">
    <source>
        <dbReference type="ARBA" id="ARBA00004026"/>
    </source>
</evidence>
<dbReference type="Gene3D" id="1.10.630.10">
    <property type="entry name" value="Cytochrome P450"/>
    <property type="match status" value="1"/>
</dbReference>
<dbReference type="FunFam" id="1.10.150.20:FF:000041">
    <property type="entry name" value="DNA-directed RNA polymerase"/>
    <property type="match status" value="1"/>
</dbReference>
<dbReference type="GO" id="GO:0034245">
    <property type="term" value="C:mitochondrial DNA-directed RNA polymerase complex"/>
    <property type="evidence" value="ECO:0007669"/>
    <property type="project" value="TreeGrafter"/>
</dbReference>
<comment type="pathway">
    <text evidence="17">Aromatic compound metabolism; phenylacetate degradation.</text>
</comment>
<accession>A0A364MWR6</accession>
<dbReference type="Gene3D" id="1.10.287.280">
    <property type="match status" value="1"/>
</dbReference>
<keyword evidence="8 19" id="KW-0548">Nucleotidyltransferase</keyword>
<comment type="function">
    <text evidence="1 19">DNA-dependent RNA polymerase catalyzes the transcription of DNA into RNA using the four ribonucleoside triphosphates as substrates.</text>
</comment>
<dbReference type="PRINTS" id="PR00385">
    <property type="entry name" value="P450"/>
</dbReference>
<protein>
    <recommendedName>
        <fullName evidence="19">DNA-directed RNA polymerase</fullName>
        <ecNumber evidence="19">2.7.7.6</ecNumber>
    </recommendedName>
</protein>
<dbReference type="PRINTS" id="PR00463">
    <property type="entry name" value="EP450I"/>
</dbReference>
<dbReference type="GO" id="GO:0016705">
    <property type="term" value="F:oxidoreductase activity, acting on paired donors, with incorporation or reduction of molecular oxygen"/>
    <property type="evidence" value="ECO:0007669"/>
    <property type="project" value="InterPro"/>
</dbReference>
<dbReference type="InterPro" id="IPR036396">
    <property type="entry name" value="Cyt_P450_sf"/>
</dbReference>
<dbReference type="InterPro" id="IPR001128">
    <property type="entry name" value="Cyt_P450"/>
</dbReference>
<proteinExistence type="inferred from homology"/>
<dbReference type="PANTHER" id="PTHR10102">
    <property type="entry name" value="DNA-DIRECTED RNA POLYMERASE, MITOCHONDRIAL"/>
    <property type="match status" value="1"/>
</dbReference>
<evidence type="ECO:0000256" key="19">
    <source>
        <dbReference type="RuleBase" id="RU003805"/>
    </source>
</evidence>
<dbReference type="InterPro" id="IPR046950">
    <property type="entry name" value="DNA-dir_Rpol_C_phage-type"/>
</dbReference>
<evidence type="ECO:0000256" key="14">
    <source>
        <dbReference type="ARBA" id="ARBA00023128"/>
    </source>
</evidence>
<keyword evidence="11" id="KW-0560">Oxidoreductase</keyword>
<evidence type="ECO:0000256" key="3">
    <source>
        <dbReference type="ARBA" id="ARBA00009493"/>
    </source>
</evidence>
<dbReference type="GO" id="GO:0004497">
    <property type="term" value="F:monooxygenase activity"/>
    <property type="evidence" value="ECO:0007669"/>
    <property type="project" value="UniProtKB-KW"/>
</dbReference>
<evidence type="ECO:0000256" key="12">
    <source>
        <dbReference type="ARBA" id="ARBA00023004"/>
    </source>
</evidence>
<evidence type="ECO:0000256" key="16">
    <source>
        <dbReference type="ARBA" id="ARBA00048552"/>
    </source>
</evidence>
<evidence type="ECO:0000256" key="8">
    <source>
        <dbReference type="ARBA" id="ARBA00022695"/>
    </source>
</evidence>
<feature type="compositionally biased region" description="Polar residues" evidence="20">
    <location>
        <begin position="2534"/>
        <end position="2546"/>
    </location>
</feature>
<evidence type="ECO:0000256" key="11">
    <source>
        <dbReference type="ARBA" id="ARBA00023002"/>
    </source>
</evidence>
<dbReference type="EC" id="2.7.7.6" evidence="19"/>
<dbReference type="InterPro" id="IPR002401">
    <property type="entry name" value="Cyt_P450_E_grp-I"/>
</dbReference>
<keyword evidence="5 19" id="KW-0240">DNA-directed RNA polymerase</keyword>
<evidence type="ECO:0000256" key="9">
    <source>
        <dbReference type="ARBA" id="ARBA00022723"/>
    </source>
</evidence>
<comment type="subcellular location">
    <subcellularLocation>
        <location evidence="2">Mitochondrion</location>
    </subcellularLocation>
</comment>
<dbReference type="Proteomes" id="UP000249619">
    <property type="component" value="Unassembled WGS sequence"/>
</dbReference>
<comment type="catalytic activity">
    <reaction evidence="16 19">
        <text>RNA(n) + a ribonucleoside 5'-triphosphate = RNA(n+1) + diphosphate</text>
        <dbReference type="Rhea" id="RHEA:21248"/>
        <dbReference type="Rhea" id="RHEA-COMP:14527"/>
        <dbReference type="Rhea" id="RHEA-COMP:17342"/>
        <dbReference type="ChEBI" id="CHEBI:33019"/>
        <dbReference type="ChEBI" id="CHEBI:61557"/>
        <dbReference type="ChEBI" id="CHEBI:140395"/>
        <dbReference type="EC" id="2.7.7.6"/>
    </reaction>
</comment>
<feature type="region of interest" description="Disordered" evidence="20">
    <location>
        <begin position="1780"/>
        <end position="1812"/>
    </location>
</feature>
<dbReference type="FunFam" id="1.10.287.280:FF:000001">
    <property type="entry name" value="DNA-directed RNA polymerase"/>
    <property type="match status" value="1"/>
</dbReference>
<dbReference type="Pfam" id="PF00940">
    <property type="entry name" value="RNA_pol"/>
    <property type="match status" value="1"/>
</dbReference>
<evidence type="ECO:0000256" key="4">
    <source>
        <dbReference type="ARBA" id="ARBA00010617"/>
    </source>
</evidence>
<dbReference type="PANTHER" id="PTHR10102:SF0">
    <property type="entry name" value="DNA-DIRECTED RNA POLYMERASE, MITOCHONDRIAL"/>
    <property type="match status" value="1"/>
</dbReference>
<dbReference type="GO" id="GO:0006390">
    <property type="term" value="P:mitochondrial transcription"/>
    <property type="evidence" value="ECO:0007669"/>
    <property type="project" value="TreeGrafter"/>
</dbReference>
<keyword evidence="13" id="KW-0503">Monooxygenase</keyword>
<evidence type="ECO:0000256" key="13">
    <source>
        <dbReference type="ARBA" id="ARBA00023033"/>
    </source>
</evidence>
<dbReference type="InterPro" id="IPR037159">
    <property type="entry name" value="RNA_POL_N_sf"/>
</dbReference>
<evidence type="ECO:0000256" key="2">
    <source>
        <dbReference type="ARBA" id="ARBA00004173"/>
    </source>
</evidence>
<comment type="caution">
    <text evidence="22">The sequence shown here is derived from an EMBL/GenBank/DDBJ whole genome shotgun (WGS) entry which is preliminary data.</text>
</comment>
<evidence type="ECO:0000256" key="7">
    <source>
        <dbReference type="ARBA" id="ARBA00022679"/>
    </source>
</evidence>
<keyword evidence="12 18" id="KW-0408">Iron</keyword>
<dbReference type="EMBL" id="QGDH01000127">
    <property type="protein sequence ID" value="RAR05745.1"/>
    <property type="molecule type" value="Genomic_DNA"/>
</dbReference>
<dbReference type="FunFam" id="1.10.630.10:FF:000072">
    <property type="entry name" value="3-hydroxyphenylacetate 6 hydroxylase"/>
    <property type="match status" value="1"/>
</dbReference>
<feature type="region of interest" description="Disordered" evidence="20">
    <location>
        <begin position="1301"/>
        <end position="1346"/>
    </location>
</feature>
<dbReference type="SMART" id="SM01311">
    <property type="entry name" value="RPOL_N"/>
    <property type="match status" value="1"/>
</dbReference>
<dbReference type="PROSITE" id="PS00489">
    <property type="entry name" value="RNA_POL_PHAGE_2"/>
    <property type="match status" value="1"/>
</dbReference>
<feature type="binding site" description="axial binding residue" evidence="18">
    <location>
        <position position="448"/>
    </location>
    <ligand>
        <name>heme</name>
        <dbReference type="ChEBI" id="CHEBI:30413"/>
    </ligand>
    <ligandPart>
        <name>Fe</name>
        <dbReference type="ChEBI" id="CHEBI:18248"/>
    </ligandPart>
</feature>
<evidence type="ECO:0000256" key="18">
    <source>
        <dbReference type="PIRSR" id="PIRSR602401-1"/>
    </source>
</evidence>
<dbReference type="GO" id="GO:0003899">
    <property type="term" value="F:DNA-directed RNA polymerase activity"/>
    <property type="evidence" value="ECO:0007669"/>
    <property type="project" value="UniProtKB-EC"/>
</dbReference>
<dbReference type="Pfam" id="PF14700">
    <property type="entry name" value="RPOL_N"/>
    <property type="match status" value="1"/>
</dbReference>
<feature type="region of interest" description="Disordered" evidence="20">
    <location>
        <begin position="589"/>
        <end position="634"/>
    </location>
</feature>
<dbReference type="SUPFAM" id="SSF56672">
    <property type="entry name" value="DNA/RNA polymerases"/>
    <property type="match status" value="1"/>
</dbReference>
<dbReference type="InterPro" id="IPR043502">
    <property type="entry name" value="DNA/RNA_pol_sf"/>
</dbReference>
<dbReference type="STRING" id="183478.A0A364MWR6"/>
<dbReference type="Pfam" id="PF00067">
    <property type="entry name" value="p450"/>
    <property type="match status" value="1"/>
</dbReference>
<feature type="region of interest" description="Disordered" evidence="20">
    <location>
        <begin position="2511"/>
        <end position="2565"/>
    </location>
</feature>
<evidence type="ECO:0000256" key="10">
    <source>
        <dbReference type="ARBA" id="ARBA00022946"/>
    </source>
</evidence>
<name>A0A364MWR6_STELY</name>
<dbReference type="Gene3D" id="1.10.150.20">
    <property type="entry name" value="5' to 3' exonuclease, C-terminal subdomain"/>
    <property type="match status" value="1"/>
</dbReference>
<dbReference type="SUPFAM" id="SSF48264">
    <property type="entry name" value="Cytochrome P450"/>
    <property type="match status" value="1"/>
</dbReference>
<keyword evidence="23" id="KW-1185">Reference proteome</keyword>
<evidence type="ECO:0000313" key="23">
    <source>
        <dbReference type="Proteomes" id="UP000249619"/>
    </source>
</evidence>
<dbReference type="InterPro" id="IPR029262">
    <property type="entry name" value="RPOL_N"/>
</dbReference>
<keyword evidence="7 19" id="KW-0808">Transferase</keyword>
<evidence type="ECO:0000256" key="5">
    <source>
        <dbReference type="ARBA" id="ARBA00022478"/>
    </source>
</evidence>
<evidence type="ECO:0000256" key="20">
    <source>
        <dbReference type="SAM" id="MobiDB-lite"/>
    </source>
</evidence>
<comment type="similarity">
    <text evidence="3 19">Belongs to the phage and mitochondrial RNA polymerase family.</text>
</comment>
<keyword evidence="14" id="KW-0496">Mitochondrion</keyword>
<evidence type="ECO:0000256" key="6">
    <source>
        <dbReference type="ARBA" id="ARBA00022617"/>
    </source>
</evidence>
<dbReference type="PROSITE" id="PS00900">
    <property type="entry name" value="RNA_POL_PHAGE_1"/>
    <property type="match status" value="1"/>
</dbReference>
<organism evidence="22 23">
    <name type="scientific">Stemphylium lycopersici</name>
    <name type="common">Tomato gray leaf spot disease fungus</name>
    <name type="synonym">Thyrospora lycopersici</name>
    <dbReference type="NCBI Taxonomy" id="183478"/>
    <lineage>
        <taxon>Eukaryota</taxon>
        <taxon>Fungi</taxon>
        <taxon>Dikarya</taxon>
        <taxon>Ascomycota</taxon>
        <taxon>Pezizomycotina</taxon>
        <taxon>Dothideomycetes</taxon>
        <taxon>Pleosporomycetidae</taxon>
        <taxon>Pleosporales</taxon>
        <taxon>Pleosporineae</taxon>
        <taxon>Pleosporaceae</taxon>
        <taxon>Stemphylium</taxon>
    </lineage>
</organism>
<dbReference type="GO" id="GO:0001018">
    <property type="term" value="F:mitochondrial promoter sequence-specific DNA binding"/>
    <property type="evidence" value="ECO:0007669"/>
    <property type="project" value="TreeGrafter"/>
</dbReference>
<dbReference type="GO" id="GO:0020037">
    <property type="term" value="F:heme binding"/>
    <property type="evidence" value="ECO:0007669"/>
    <property type="project" value="InterPro"/>
</dbReference>
<keyword evidence="10" id="KW-0809">Transit peptide</keyword>
<dbReference type="InterPro" id="IPR002092">
    <property type="entry name" value="DNA-dir_Rpol_phage-type"/>
</dbReference>
<dbReference type="GO" id="GO:0005506">
    <property type="term" value="F:iron ion binding"/>
    <property type="evidence" value="ECO:0007669"/>
    <property type="project" value="InterPro"/>
</dbReference>
<feature type="domain" description="DNA-directed RNA polymerase N-terminal" evidence="21">
    <location>
        <begin position="1625"/>
        <end position="1958"/>
    </location>
</feature>
<gene>
    <name evidence="22" type="ORF">DDE83_007258</name>
</gene>
<sequence length="2677" mass="299923">MISTILPQLSVQLADHALGSLILLLLVIPVSYIVCNECVRYSRRIKGFSGPTNWPLVGNIPDIKYNAAEKYREWSKQYGAVYQIQLGNEPVIVVNSAEAAKKIFGGNSQALSSRPVFWTFHKVLSNTAGTTIGTSPFNESLKRRRKGAASALNKPSIATYIGHLDLETKEFVKDGFESGKAGTVGVNPMPMIERLSLSLALTLNWGTRMGSRHDPMFHEICDVEAAISKFRSTTGNLQDYIPILRLNPFSFGTRSAKEYRRRRDLYLTKLNRDLDDRMEKGIHKPCIQANIIQNKEAALNKEELTSISLTMLSGGLDTITTLVQWSVALLAQRLDIQEKAIKEIRKFYSENEPLADAYDDQKCGYIVALVRECLRYYTVLRLALPRATVKDVMYEGKLIPAGSTIYLNAWACNMDPEVWSDPDEFRPERWLEQPDAPLHTYGLGYRMCAGSLLANRELYLVFLRMLNSFELVQDSDVDVHPVRGSSDPTSLVTMCQPYKIIFKPRNERILREALEAADARLAEGEKEKTMLAGDEELGKKDDDHRFKPARKTGWSLFNPTFRWRRRRMLLAVAGLFLLYYLFHDTTDDNDESTDGRYPSPLGRPITSTYEKPSAPEDEPTGPPPGMQRPRRGDAVPHAYDGQIRFFHLASTLRSSASATGGYDRKNRNILFAMSSLKSASTVLTMACDMSKWNRNHVHAVFMGRDDISLEALLEINGIDKVNCPAVWHDARPDYTEYSTDTRAESTVVGAMSHINSFLHPQAVIMDDSLLEDAFFVRGMRSKTRALGMTLIEVPKDRLEDFMWVTRLDAGSLRHWHDPIVDILIQVPPDSSSVLRLLRSIKDANYSGLRPPRIIIELPAELDVSVKEHIEQFEWPPNNESPMASSGVTIRRRISNHRHNQEEAAIHFLELFYPTSTSNSHVLLLSAQAQLAPQYFHFVKYALLEYKYSEFGAHDSGGLMGVSLELPPTLLDNKVTLKPPTVSDMHTDRYKKLFPSTKSAPFMWQAPNSHAALFLGDKWAELHSFLSNRVIKHQDSVKRVSRAKLVSETLPAWTEYMLEFMRARGYSLLYPATDFNVLVTIHNELYHAPEEFTGPLATSDKAPAAPRKDDEPFLRAQEAPAAPRNAEPRVMADSVPLHQALPFGGDLPEIPHLPQLLYDGQQIDVANVSGIAKAYADTFRQEVGGCEIPKGMHRKVVAGEAGDLFCFGDEGRGEWEEDVTREVEMFDAPIDDELQKLMVDDRRREMKGGLRGKKTAGTAATDDTVDDVTRICNMLARAAAGRKVRRDVLTLPRLCPALSRPMAAARTTHTGSDKQLHTRRASLSSRRRGDTRSLATTAELHPPPPSSLSFNPFAQSFGRKIPPPDLSQLPPWDGSSPLVVHDSLVAKPSIKSAPGVGTDPLEMHQNLYACLRVGRIDRAAVIIARLVPLYNAGAPEVVDAHNVYLLALLELGQTDAKGAAMTKLTDWYDSMMLRKGVQPNAQTFVTLIRAAMHFLHDDAQEAAVRGYIAAARAQGEHIVDSINASPDFSDEEWDVLIRLQPESFDEPPPVQDVQDLHVSTPAGRKSLIDYGLVSHPAQDIKPVPQKGMGLDSLKEALAVFDQGDRVPYPHDMNATQEEKDQAYAYARQLQMEQDGIEAAVKRWKLEDEKMQDIGIHGVLNQKPIQALMYGWYTTLVPLFKKQIEHVKKVLSEPAESTSRDDAHTYGVWLERCTPERLAAITVARTTQAAVRGKGEDSSALKISALSIAVGTDIEDFLNAEAQTRREAFLKKQRKQTRLHLINTLSKTAQDPSPERPSPERPAQQPPALSHTPVEYEKVDIPLPARTKLGAMCIEQLLQSATIVMTAIDPRTGKQISRSMAAFHHQVGFHGGKKLGFIVPHHELLTKMRTDSVHSIQTVRLPMVVEPKPWTSFEDGGYYTVPQKVVRQKGGDPAQRAYAQLAIENGDMSKVMAGLDVLGRVPWQINARVFDVMARAWNDGESIGSLVGEDVVNRHKRPPEPPADASYQERAKWNKDIQEHENTIGGLHSQRCFQNFQLETARAYVNEKKIYFPHSVDFRGRAYPIPPILNHIGSDISRGLLKFAHGKELGTIGLQWLKVHLANLYGFDKASLREREQFSMDNLDDIYDSANNPLDGRRWWTKAEDPWQCLACCIELKNALDSPDPTRFLSQLPVHQDGTCNGLQHYAALGGDHAGARQVNLEPSDRPQDIYTGVAELVKEMVTKDAAKGSPIAKYIDGHITRKVVKRTVMTNVYGVTFMGAKQQVQDELKSLFPNFQPTDKIFEALGKIFNGAQEIQYWLGECGDRITTSITAEQIKRIRDRFEGADPTHSIYDSKFTAPKTITKSQISKLNKNIEKFKTAIIWTTPLKMPIVQPYRKDGVQKIKTKIQDITVTKKSAQDEVDKRKQLQAFPPNFIHSLDATHMTLSALKASEMGLDFAAVHDSFWTHASDIPNLNVILRDAFVRMHTEDIIDRLAAEFSARYAGAMYRANIVSTSPVGQKINKWRLDRRRNQGMTFKSSGMGKGEASYEEVALESQRQQLLNSQDPAQRQEGEKMETPTSIWLANPDPKSIASFRLQLLGESKDKESANRQTEVRDKVLGSEAEAVGTSESTMDLVEDGAEDLAKVPQNGCLPIKKLSSRLLAEKGTIQVWIPLSFPPVPKKGGWDVSRLRESKYFFS</sequence>
<evidence type="ECO:0000256" key="17">
    <source>
        <dbReference type="ARBA" id="ARBA00060591"/>
    </source>
</evidence>
<evidence type="ECO:0000256" key="15">
    <source>
        <dbReference type="ARBA" id="ARBA00023163"/>
    </source>
</evidence>
<reference evidence="23" key="1">
    <citation type="submission" date="2018-05" db="EMBL/GenBank/DDBJ databases">
        <title>Draft genome sequence of Stemphylium lycopersici strain CIDEFI 213.</title>
        <authorList>
            <person name="Medina R."/>
            <person name="Franco M.E.E."/>
            <person name="Lucentini C.G."/>
            <person name="Saparrat M.C.N."/>
            <person name="Balatti P.A."/>
        </authorList>
    </citation>
    <scope>NUCLEOTIDE SEQUENCE [LARGE SCALE GENOMIC DNA]</scope>
    <source>
        <strain evidence="23">CIDEFI 213</strain>
    </source>
</reference>
<comment type="cofactor">
    <cofactor evidence="18">
        <name>heme</name>
        <dbReference type="ChEBI" id="CHEBI:30413"/>
    </cofactor>
</comment>